<comment type="caution">
    <text evidence="2">The sequence shown here is derived from an EMBL/GenBank/DDBJ whole genome shotgun (WGS) entry which is preliminary data.</text>
</comment>
<sequence>MAPRCNIEAQEGYLELLFSSCVESAPCPQARSTLQSPPPPPPRPPPRPPAAAPERVLGLRPPLHIDQSAQTTPSEDPPPPPPPPPSSLRRAAVDGRHVYYTIKRSSAALRPVAGLPAEFENTVQSYCSSTPL</sequence>
<proteinExistence type="predicted"/>
<gene>
    <name evidence="2" type="ORF">HZH66_006270</name>
</gene>
<evidence type="ECO:0000313" key="3">
    <source>
        <dbReference type="Proteomes" id="UP000614350"/>
    </source>
</evidence>
<feature type="region of interest" description="Disordered" evidence="1">
    <location>
        <begin position="27"/>
        <end position="93"/>
    </location>
</feature>
<keyword evidence="3" id="KW-1185">Reference proteome</keyword>
<dbReference type="Proteomes" id="UP000614350">
    <property type="component" value="Unassembled WGS sequence"/>
</dbReference>
<accession>A0A834N8L4</accession>
<reference evidence="2" key="1">
    <citation type="journal article" date="2020" name="G3 (Bethesda)">
        <title>High-Quality Assemblies for Three Invasive Social Wasps from the &lt;i&gt;Vespula&lt;/i&gt; Genus.</title>
        <authorList>
            <person name="Harrop T.W.R."/>
            <person name="Guhlin J."/>
            <person name="McLaughlin G.M."/>
            <person name="Permina E."/>
            <person name="Stockwell P."/>
            <person name="Gilligan J."/>
            <person name="Le Lec M.F."/>
            <person name="Gruber M.A.M."/>
            <person name="Quinn O."/>
            <person name="Lovegrove M."/>
            <person name="Duncan E.J."/>
            <person name="Remnant E.J."/>
            <person name="Van Eeckhoven J."/>
            <person name="Graham B."/>
            <person name="Knapp R.A."/>
            <person name="Langford K.W."/>
            <person name="Kronenberg Z."/>
            <person name="Press M.O."/>
            <person name="Eacker S.M."/>
            <person name="Wilson-Rankin E.E."/>
            <person name="Purcell J."/>
            <person name="Lester P.J."/>
            <person name="Dearden P.K."/>
        </authorList>
    </citation>
    <scope>NUCLEOTIDE SEQUENCE</scope>
    <source>
        <strain evidence="2">Marl-1</strain>
    </source>
</reference>
<protein>
    <submittedName>
        <fullName evidence="2">Uncharacterized protein</fullName>
    </submittedName>
</protein>
<feature type="compositionally biased region" description="Pro residues" evidence="1">
    <location>
        <begin position="75"/>
        <end position="86"/>
    </location>
</feature>
<evidence type="ECO:0000256" key="1">
    <source>
        <dbReference type="SAM" id="MobiDB-lite"/>
    </source>
</evidence>
<dbReference type="EMBL" id="JACSEA010000006">
    <property type="protein sequence ID" value="KAF7398373.1"/>
    <property type="molecule type" value="Genomic_DNA"/>
</dbReference>
<dbReference type="AlphaFoldDB" id="A0A834N8L4"/>
<name>A0A834N8L4_VESVU</name>
<evidence type="ECO:0000313" key="2">
    <source>
        <dbReference type="EMBL" id="KAF7398373.1"/>
    </source>
</evidence>
<organism evidence="2 3">
    <name type="scientific">Vespula vulgaris</name>
    <name type="common">Yellow jacket</name>
    <name type="synonym">Wasp</name>
    <dbReference type="NCBI Taxonomy" id="7454"/>
    <lineage>
        <taxon>Eukaryota</taxon>
        <taxon>Metazoa</taxon>
        <taxon>Ecdysozoa</taxon>
        <taxon>Arthropoda</taxon>
        <taxon>Hexapoda</taxon>
        <taxon>Insecta</taxon>
        <taxon>Pterygota</taxon>
        <taxon>Neoptera</taxon>
        <taxon>Endopterygota</taxon>
        <taxon>Hymenoptera</taxon>
        <taxon>Apocrita</taxon>
        <taxon>Aculeata</taxon>
        <taxon>Vespoidea</taxon>
        <taxon>Vespidae</taxon>
        <taxon>Vespinae</taxon>
        <taxon>Vespula</taxon>
    </lineage>
</organism>
<feature type="compositionally biased region" description="Pro residues" evidence="1">
    <location>
        <begin position="36"/>
        <end position="51"/>
    </location>
</feature>